<dbReference type="SUPFAM" id="SSF46689">
    <property type="entry name" value="Homeodomain-like"/>
    <property type="match status" value="1"/>
</dbReference>
<dbReference type="EMBL" id="CM032181">
    <property type="protein sequence ID" value="KAG7099369.1"/>
    <property type="molecule type" value="Genomic_DNA"/>
</dbReference>
<evidence type="ECO:0000256" key="4">
    <source>
        <dbReference type="ARBA" id="ARBA00023242"/>
    </source>
</evidence>
<dbReference type="PANTHER" id="PTHR16466:SF6">
    <property type="entry name" value="TELOMERIC REPEAT-BINDING FACTOR 2-INTERACTING PROTEIN 1"/>
    <property type="match status" value="1"/>
</dbReference>
<dbReference type="Pfam" id="PF08914">
    <property type="entry name" value="Myb_Rap1"/>
    <property type="match status" value="1"/>
</dbReference>
<dbReference type="GO" id="GO:0010833">
    <property type="term" value="P:telomere maintenance via telomere lengthening"/>
    <property type="evidence" value="ECO:0007669"/>
    <property type="project" value="UniProtKB-UniRule"/>
</dbReference>
<dbReference type="GeneID" id="66070301"/>
<evidence type="ECO:0000256" key="2">
    <source>
        <dbReference type="ARBA" id="ARBA00022454"/>
    </source>
</evidence>
<keyword evidence="3 5" id="KW-0779">Telomere</keyword>
<dbReference type="OrthoDB" id="435460at2759"/>
<evidence type="ECO:0000256" key="1">
    <source>
        <dbReference type="ARBA" id="ARBA00010467"/>
    </source>
</evidence>
<comment type="function">
    <text evidence="5">Involved in the regulation of telomere length, clustering and has a specific role in telomere position effect (TPE).</text>
</comment>
<evidence type="ECO:0000313" key="9">
    <source>
        <dbReference type="Proteomes" id="UP001049176"/>
    </source>
</evidence>
<evidence type="ECO:0000259" key="7">
    <source>
        <dbReference type="Pfam" id="PF08914"/>
    </source>
</evidence>
<organism evidence="8 9">
    <name type="scientific">Marasmius oreades</name>
    <name type="common">fairy-ring Marasmius</name>
    <dbReference type="NCBI Taxonomy" id="181124"/>
    <lineage>
        <taxon>Eukaryota</taxon>
        <taxon>Fungi</taxon>
        <taxon>Dikarya</taxon>
        <taxon>Basidiomycota</taxon>
        <taxon>Agaricomycotina</taxon>
        <taxon>Agaricomycetes</taxon>
        <taxon>Agaricomycetidae</taxon>
        <taxon>Agaricales</taxon>
        <taxon>Marasmiineae</taxon>
        <taxon>Marasmiaceae</taxon>
        <taxon>Marasmius</taxon>
    </lineage>
</organism>
<comment type="caution">
    <text evidence="8">The sequence shown here is derived from an EMBL/GenBank/DDBJ whole genome shotgun (WGS) entry which is preliminary data.</text>
</comment>
<dbReference type="InterPro" id="IPR039595">
    <property type="entry name" value="TE2IP/Rap1"/>
</dbReference>
<proteinExistence type="inferred from homology"/>
<gene>
    <name evidence="8" type="ORF">E1B28_001225</name>
</gene>
<dbReference type="RefSeq" id="XP_043015839.1">
    <property type="nucleotide sequence ID" value="XM_043147134.1"/>
</dbReference>
<dbReference type="PANTHER" id="PTHR16466">
    <property type="entry name" value="TELOMERE REPEAT-BINDING FACTOR 2-INTERACTING PROTEIN 1"/>
    <property type="match status" value="1"/>
</dbReference>
<comment type="subunit">
    <text evidence="5">Homodimer.</text>
</comment>
<evidence type="ECO:0000256" key="6">
    <source>
        <dbReference type="SAM" id="MobiDB-lite"/>
    </source>
</evidence>
<accession>A0A9P7V2Y1</accession>
<evidence type="ECO:0000313" key="8">
    <source>
        <dbReference type="EMBL" id="KAG7099369.1"/>
    </source>
</evidence>
<feature type="domain" description="TERF2-interacting telomeric protein 1 Myb" evidence="7">
    <location>
        <begin position="205"/>
        <end position="269"/>
    </location>
</feature>
<dbReference type="GO" id="GO:0070187">
    <property type="term" value="C:shelterin complex"/>
    <property type="evidence" value="ECO:0007669"/>
    <property type="project" value="TreeGrafter"/>
</dbReference>
<dbReference type="InterPro" id="IPR009057">
    <property type="entry name" value="Homeodomain-like_sf"/>
</dbReference>
<dbReference type="Gene3D" id="1.10.10.60">
    <property type="entry name" value="Homeodomain-like"/>
    <property type="match status" value="1"/>
</dbReference>
<reference evidence="8" key="1">
    <citation type="journal article" date="2021" name="Genome Biol. Evol.">
        <title>The assembled and annotated genome of the fairy-ring fungus Marasmius oreades.</title>
        <authorList>
            <person name="Hiltunen M."/>
            <person name="Ament-Velasquez S.L."/>
            <person name="Johannesson H."/>
        </authorList>
    </citation>
    <scope>NUCLEOTIDE SEQUENCE</scope>
    <source>
        <strain evidence="8">03SP1</strain>
    </source>
</reference>
<keyword evidence="2 5" id="KW-0158">Chromosome</keyword>
<name>A0A9P7V2Y1_9AGAR</name>
<keyword evidence="9" id="KW-1185">Reference proteome</keyword>
<keyword evidence="4 5" id="KW-0539">Nucleus</keyword>
<dbReference type="KEGG" id="more:E1B28_001225"/>
<comment type="similarity">
    <text evidence="1 5">Belongs to the RAP1 family.</text>
</comment>
<comment type="subcellular location">
    <subcellularLocation>
        <location evidence="5">Nucleus</location>
    </subcellularLocation>
    <subcellularLocation>
        <location evidence="5">Chromosome</location>
        <location evidence="5">Telomere</location>
    </subcellularLocation>
</comment>
<dbReference type="CDD" id="cd11655">
    <property type="entry name" value="rap1_myb-like"/>
    <property type="match status" value="1"/>
</dbReference>
<dbReference type="GO" id="GO:0042162">
    <property type="term" value="F:telomeric DNA binding"/>
    <property type="evidence" value="ECO:0007669"/>
    <property type="project" value="TreeGrafter"/>
</dbReference>
<protein>
    <recommendedName>
        <fullName evidence="5">DNA-binding protein RAP1</fullName>
    </recommendedName>
</protein>
<sequence length="456" mass="52139">MSPLFADDGGKPIKFYIQEDLSQQNKTHLLQTIPALGGEVVGGTIPPSGSIVLIELGKPDAERLLREHTRPDLRLHVVPYTYVEACRSAGGLLKQIFVEEPGSQPMAIHLHESLANLKFRDEMSLRILYAGGNPFTTFEDCRVIIADAKTPVFTSLVKLTHHNPNKYVESLEWVAKCIEKEAVSFTPHVYKNPGGRRAGEERTQFSDEDERKLCEWIALKIPFKETGGRTGNKLYIQLCEMSEVPGYAWVRRHTWQSWRERYKKHCNKLDRIIDEIVSETKPSIGDKGQYGYVRQDDELKTRKKRKRSAATSPESHQEFVVGMSTDGDAPQILEGEVFSPFLLAQRTTSVSQEEELEWEVRIGNDDVPQWAKRNPQDDKKLKSIAALVEPTSHQTVQAMVVVAEHVIDQSLRDIATQNRFTLEEVREYYDKCGDMERTGRRFQKMREHLNLLPDDH</sequence>
<dbReference type="Proteomes" id="UP001049176">
    <property type="component" value="Chromosome 1"/>
</dbReference>
<dbReference type="AlphaFoldDB" id="A0A9P7V2Y1"/>
<evidence type="ECO:0000256" key="3">
    <source>
        <dbReference type="ARBA" id="ARBA00022895"/>
    </source>
</evidence>
<feature type="region of interest" description="Disordered" evidence="6">
    <location>
        <begin position="287"/>
        <end position="316"/>
    </location>
</feature>
<dbReference type="InterPro" id="IPR015010">
    <property type="entry name" value="TERF2IP_Myb"/>
</dbReference>
<evidence type="ECO:0000256" key="5">
    <source>
        <dbReference type="RuleBase" id="RU367107"/>
    </source>
</evidence>
<dbReference type="GO" id="GO:0031848">
    <property type="term" value="P:protection from non-homologous end joining at telomere"/>
    <property type="evidence" value="ECO:0007669"/>
    <property type="project" value="TreeGrafter"/>
</dbReference>